<dbReference type="AlphaFoldDB" id="A0A7J7E3C7"/>
<keyword evidence="3" id="KW-1185">Reference proteome</keyword>
<dbReference type="SUPFAM" id="SSF50978">
    <property type="entry name" value="WD40 repeat-like"/>
    <property type="match status" value="1"/>
</dbReference>
<dbReference type="PANTHER" id="PTHR10241">
    <property type="entry name" value="LETHAL 2 GIANT LARVAE PROTEIN"/>
    <property type="match status" value="1"/>
</dbReference>
<evidence type="ECO:0000256" key="1">
    <source>
        <dbReference type="SAM" id="MobiDB-lite"/>
    </source>
</evidence>
<dbReference type="GO" id="GO:0005096">
    <property type="term" value="F:GTPase activator activity"/>
    <property type="evidence" value="ECO:0007669"/>
    <property type="project" value="TreeGrafter"/>
</dbReference>
<proteinExistence type="predicted"/>
<evidence type="ECO:0000313" key="3">
    <source>
        <dbReference type="Proteomes" id="UP000593562"/>
    </source>
</evidence>
<dbReference type="InterPro" id="IPR015943">
    <property type="entry name" value="WD40/YVTN_repeat-like_dom_sf"/>
</dbReference>
<sequence length="367" mass="40597">MFAYDSIQNILAISTLDGRIKLFGRDNTQALLHSQEALPSKFLQFIPNQGVLLNVTVKNHIEVSNSTRYYSTSISWNSSEVSAETAVVHALPQPTAESKRILIIFRDGIISLWEIRESKSIYTAGGNLVQSLHQETKKVTSACWTSKVAVGFCNGELLIWSIPTTTDPRTESVSDSVQSSPIFKLNLGYKVEKIPIASLKWAHAEGNASRLYVMGASDLASTNSQQVVLLNEHIETRTIKVRLHSPEPCIDMEVISSSRLYLSVTKRIPPLMPLETKQNDEAYLKSIQFSGFSRVKNLYITGHSDGAISFWDASCPFFTPILSVKQQVSSNRDKGSTTVEQPDEKGSAVDQIKKKYGFDSSSVSTVA</sequence>
<dbReference type="InterPro" id="IPR036322">
    <property type="entry name" value="WD40_repeat_dom_sf"/>
</dbReference>
<comment type="caution">
    <text evidence="2">The sequence shown here is derived from an EMBL/GenBank/DDBJ whole genome shotgun (WGS) entry which is preliminary data.</text>
</comment>
<organism evidence="2 3">
    <name type="scientific">Tripterygium wilfordii</name>
    <name type="common">Thunder God vine</name>
    <dbReference type="NCBI Taxonomy" id="458696"/>
    <lineage>
        <taxon>Eukaryota</taxon>
        <taxon>Viridiplantae</taxon>
        <taxon>Streptophyta</taxon>
        <taxon>Embryophyta</taxon>
        <taxon>Tracheophyta</taxon>
        <taxon>Spermatophyta</taxon>
        <taxon>Magnoliopsida</taxon>
        <taxon>eudicotyledons</taxon>
        <taxon>Gunneridae</taxon>
        <taxon>Pentapetalae</taxon>
        <taxon>rosids</taxon>
        <taxon>fabids</taxon>
        <taxon>Celastrales</taxon>
        <taxon>Celastraceae</taxon>
        <taxon>Tripterygium</taxon>
    </lineage>
</organism>
<feature type="compositionally biased region" description="Basic and acidic residues" evidence="1">
    <location>
        <begin position="342"/>
        <end position="351"/>
    </location>
</feature>
<dbReference type="Gene3D" id="2.130.10.10">
    <property type="entry name" value="YVTN repeat-like/Quinoprotein amine dehydrogenase"/>
    <property type="match status" value="1"/>
</dbReference>
<dbReference type="InParanoid" id="A0A7J7E3C7"/>
<gene>
    <name evidence="2" type="ORF">HS088_TW01G01024</name>
</gene>
<accession>A0A7J7E3C7</accession>
<dbReference type="GO" id="GO:0006893">
    <property type="term" value="P:Golgi to plasma membrane transport"/>
    <property type="evidence" value="ECO:0007669"/>
    <property type="project" value="TreeGrafter"/>
</dbReference>
<feature type="compositionally biased region" description="Polar residues" evidence="1">
    <location>
        <begin position="329"/>
        <end position="340"/>
    </location>
</feature>
<dbReference type="GO" id="GO:0045159">
    <property type="term" value="F:myosin II binding"/>
    <property type="evidence" value="ECO:0007669"/>
    <property type="project" value="TreeGrafter"/>
</dbReference>
<dbReference type="Proteomes" id="UP000593562">
    <property type="component" value="Unassembled WGS sequence"/>
</dbReference>
<name>A0A7J7E3C7_TRIWF</name>
<dbReference type="GO" id="GO:0019905">
    <property type="term" value="F:syntaxin binding"/>
    <property type="evidence" value="ECO:0007669"/>
    <property type="project" value="TreeGrafter"/>
</dbReference>
<reference evidence="2 3" key="1">
    <citation type="journal article" date="2020" name="Nat. Commun.">
        <title>Genome of Tripterygium wilfordii and identification of cytochrome P450 involved in triptolide biosynthesis.</title>
        <authorList>
            <person name="Tu L."/>
            <person name="Su P."/>
            <person name="Zhang Z."/>
            <person name="Gao L."/>
            <person name="Wang J."/>
            <person name="Hu T."/>
            <person name="Zhou J."/>
            <person name="Zhang Y."/>
            <person name="Zhao Y."/>
            <person name="Liu Y."/>
            <person name="Song Y."/>
            <person name="Tong Y."/>
            <person name="Lu Y."/>
            <person name="Yang J."/>
            <person name="Xu C."/>
            <person name="Jia M."/>
            <person name="Peters R.J."/>
            <person name="Huang L."/>
            <person name="Gao W."/>
        </authorList>
    </citation>
    <scope>NUCLEOTIDE SEQUENCE [LARGE SCALE GENOMIC DNA]</scope>
    <source>
        <strain evidence="3">cv. XIE 37</strain>
        <tissue evidence="2">Leaf</tissue>
    </source>
</reference>
<dbReference type="GO" id="GO:0005886">
    <property type="term" value="C:plasma membrane"/>
    <property type="evidence" value="ECO:0007669"/>
    <property type="project" value="TreeGrafter"/>
</dbReference>
<protein>
    <submittedName>
        <fullName evidence="2">Transducin/WD40 repeat-like superfamily protein isoform 3</fullName>
    </submittedName>
</protein>
<dbReference type="GO" id="GO:0005737">
    <property type="term" value="C:cytoplasm"/>
    <property type="evidence" value="ECO:0007669"/>
    <property type="project" value="TreeGrafter"/>
</dbReference>
<dbReference type="EMBL" id="JAAARO010000001">
    <property type="protein sequence ID" value="KAF5753105.1"/>
    <property type="molecule type" value="Genomic_DNA"/>
</dbReference>
<evidence type="ECO:0000313" key="2">
    <source>
        <dbReference type="EMBL" id="KAF5753105.1"/>
    </source>
</evidence>
<dbReference type="PANTHER" id="PTHR10241:SF27">
    <property type="entry name" value="TRANSDUCIN_WD40 REPEAT-LIKE SUPERFAMILY PROTEIN"/>
    <property type="match status" value="1"/>
</dbReference>
<feature type="region of interest" description="Disordered" evidence="1">
    <location>
        <begin position="329"/>
        <end position="351"/>
    </location>
</feature>
<dbReference type="GO" id="GO:0006887">
    <property type="term" value="P:exocytosis"/>
    <property type="evidence" value="ECO:0007669"/>
    <property type="project" value="TreeGrafter"/>
</dbReference>